<dbReference type="Pfam" id="PF14100">
    <property type="entry name" value="DUF6807"/>
    <property type="match status" value="1"/>
</dbReference>
<evidence type="ECO:0000313" key="2">
    <source>
        <dbReference type="EMBL" id="QDU63741.1"/>
    </source>
</evidence>
<dbReference type="Proteomes" id="UP000317093">
    <property type="component" value="Chromosome"/>
</dbReference>
<dbReference type="EMBL" id="CP036279">
    <property type="protein sequence ID" value="QDU63741.1"/>
    <property type="molecule type" value="Genomic_DNA"/>
</dbReference>
<gene>
    <name evidence="2" type="ORF">Pan216_46220</name>
</gene>
<reference evidence="2 3" key="1">
    <citation type="submission" date="2019-02" db="EMBL/GenBank/DDBJ databases">
        <title>Deep-cultivation of Planctomycetes and their phenomic and genomic characterization uncovers novel biology.</title>
        <authorList>
            <person name="Wiegand S."/>
            <person name="Jogler M."/>
            <person name="Boedeker C."/>
            <person name="Pinto D."/>
            <person name="Vollmers J."/>
            <person name="Rivas-Marin E."/>
            <person name="Kohn T."/>
            <person name="Peeters S.H."/>
            <person name="Heuer A."/>
            <person name="Rast P."/>
            <person name="Oberbeckmann S."/>
            <person name="Bunk B."/>
            <person name="Jeske O."/>
            <person name="Meyerdierks A."/>
            <person name="Storesund J.E."/>
            <person name="Kallscheuer N."/>
            <person name="Luecker S."/>
            <person name="Lage O.M."/>
            <person name="Pohl T."/>
            <person name="Merkel B.J."/>
            <person name="Hornburger P."/>
            <person name="Mueller R.-W."/>
            <person name="Bruemmer F."/>
            <person name="Labrenz M."/>
            <person name="Spormann A.M."/>
            <person name="Op den Camp H."/>
            <person name="Overmann J."/>
            <person name="Amann R."/>
            <person name="Jetten M.S.M."/>
            <person name="Mascher T."/>
            <person name="Medema M.H."/>
            <person name="Devos D.P."/>
            <person name="Kaster A.-K."/>
            <person name="Ovreas L."/>
            <person name="Rohde M."/>
            <person name="Galperin M.Y."/>
            <person name="Jogler C."/>
        </authorList>
    </citation>
    <scope>NUCLEOTIDE SEQUENCE [LARGE SCALE GENOMIC DNA]</scope>
    <source>
        <strain evidence="2 3">Pan216</strain>
    </source>
</reference>
<sequence length="468" mass="51814">MNESLDDRASLEPDDRQSSPPVRNHVPALVGPLGGLELDPPITTDALTHLTRRILIVDHRNLLSRSLRLPAFAAALVLLLSPAARADHEVVVTNGEHELLDAPVTAVLPKGLAGKSVRLVADDGKPVVSQSDKKEGKPALTWIIPKIAPKQTLRYKLVPGEAATAPAGEGVEIKETGEGVEITINGKLFTVYRTKKGVANKPYWWPIIGPTGKPVTRAYPMVEGAANERDDHHHHRSLWFTHEDVSGENYWHEVDKAASTVHQEIVDIQNGPVFGEFTARTDWIDTKGNKTADDIRTMRVYNVPDARLMDVMVTVNASQKELVWGDRKDGMFGVRVAGTMKVDAKKGGTIRNANGVENKEAWGKRAPWCDYFGPLEGETVGIAIFDKPTNLRHPTYWHVRTYGLFTANPFGIGYFKGDRKKYDGTYVVPKGDQLRFDYRIYIHKGDTEQAHVGDVYAAYADPPEVVVK</sequence>
<dbReference type="InterPro" id="IPR029475">
    <property type="entry name" value="DUF6807"/>
</dbReference>
<evidence type="ECO:0000256" key="1">
    <source>
        <dbReference type="SAM" id="MobiDB-lite"/>
    </source>
</evidence>
<organism evidence="2 3">
    <name type="scientific">Kolteria novifilia</name>
    <dbReference type="NCBI Taxonomy" id="2527975"/>
    <lineage>
        <taxon>Bacteria</taxon>
        <taxon>Pseudomonadati</taxon>
        <taxon>Planctomycetota</taxon>
        <taxon>Planctomycetia</taxon>
        <taxon>Kolteriales</taxon>
        <taxon>Kolteriaceae</taxon>
        <taxon>Kolteria</taxon>
    </lineage>
</organism>
<feature type="compositionally biased region" description="Basic and acidic residues" evidence="1">
    <location>
        <begin position="1"/>
        <end position="17"/>
    </location>
</feature>
<keyword evidence="3" id="KW-1185">Reference proteome</keyword>
<feature type="region of interest" description="Disordered" evidence="1">
    <location>
        <begin position="1"/>
        <end position="27"/>
    </location>
</feature>
<evidence type="ECO:0000313" key="3">
    <source>
        <dbReference type="Proteomes" id="UP000317093"/>
    </source>
</evidence>
<dbReference type="AlphaFoldDB" id="A0A518B9T9"/>
<name>A0A518B9T9_9BACT</name>
<protein>
    <recommendedName>
        <fullName evidence="4">Methane oxygenase PmoA</fullName>
    </recommendedName>
</protein>
<proteinExistence type="predicted"/>
<dbReference type="KEGG" id="knv:Pan216_46220"/>
<evidence type="ECO:0008006" key="4">
    <source>
        <dbReference type="Google" id="ProtNLM"/>
    </source>
</evidence>
<accession>A0A518B9T9</accession>